<protein>
    <recommendedName>
        <fullName evidence="5">DUF4832 domain-containing protein</fullName>
    </recommendedName>
</protein>
<dbReference type="InterPro" id="IPR032267">
    <property type="entry name" value="DUF4832"/>
</dbReference>
<feature type="domain" description="DUF4832" evidence="1">
    <location>
        <begin position="220"/>
        <end position="426"/>
    </location>
</feature>
<evidence type="ECO:0000313" key="3">
    <source>
        <dbReference type="EMBL" id="KAK2178231.1"/>
    </source>
</evidence>
<accession>A0AAD9KVJ3</accession>
<dbReference type="EMBL" id="JAODUO010000552">
    <property type="protein sequence ID" value="KAK2178231.1"/>
    <property type="molecule type" value="Genomic_DNA"/>
</dbReference>
<gene>
    <name evidence="3" type="ORF">NP493_552g01032</name>
</gene>
<dbReference type="InterPro" id="IPR032379">
    <property type="entry name" value="DUF4874"/>
</dbReference>
<reference evidence="3" key="1">
    <citation type="journal article" date="2023" name="Mol. Biol. Evol.">
        <title>Third-Generation Sequencing Reveals the Adaptive Role of the Epigenome in Three Deep-Sea Polychaetes.</title>
        <authorList>
            <person name="Perez M."/>
            <person name="Aroh O."/>
            <person name="Sun Y."/>
            <person name="Lan Y."/>
            <person name="Juniper S.K."/>
            <person name="Young C.R."/>
            <person name="Angers B."/>
            <person name="Qian P.Y."/>
        </authorList>
    </citation>
    <scope>NUCLEOTIDE SEQUENCE</scope>
    <source>
        <strain evidence="3">R07B-5</strain>
    </source>
</reference>
<comment type="caution">
    <text evidence="3">The sequence shown here is derived from an EMBL/GenBank/DDBJ whole genome shotgun (WGS) entry which is preliminary data.</text>
</comment>
<dbReference type="Pfam" id="PF16116">
    <property type="entry name" value="DUF4832"/>
    <property type="match status" value="1"/>
</dbReference>
<organism evidence="3 4">
    <name type="scientific">Ridgeia piscesae</name>
    <name type="common">Tubeworm</name>
    <dbReference type="NCBI Taxonomy" id="27915"/>
    <lineage>
        <taxon>Eukaryota</taxon>
        <taxon>Metazoa</taxon>
        <taxon>Spiralia</taxon>
        <taxon>Lophotrochozoa</taxon>
        <taxon>Annelida</taxon>
        <taxon>Polychaeta</taxon>
        <taxon>Sedentaria</taxon>
        <taxon>Canalipalpata</taxon>
        <taxon>Sabellida</taxon>
        <taxon>Siboglinidae</taxon>
        <taxon>Ridgeia</taxon>
    </lineage>
</organism>
<keyword evidence="4" id="KW-1185">Reference proteome</keyword>
<dbReference type="Proteomes" id="UP001209878">
    <property type="component" value="Unassembled WGS sequence"/>
</dbReference>
<proteinExistence type="predicted"/>
<dbReference type="AlphaFoldDB" id="A0AAD9KVJ3"/>
<evidence type="ECO:0008006" key="5">
    <source>
        <dbReference type="Google" id="ProtNLM"/>
    </source>
</evidence>
<feature type="domain" description="DUF4874" evidence="2">
    <location>
        <begin position="20"/>
        <end position="196"/>
    </location>
</feature>
<evidence type="ECO:0000259" key="1">
    <source>
        <dbReference type="Pfam" id="PF16116"/>
    </source>
</evidence>
<evidence type="ECO:0000313" key="4">
    <source>
        <dbReference type="Proteomes" id="UP001209878"/>
    </source>
</evidence>
<dbReference type="Pfam" id="PF16173">
    <property type="entry name" value="DUF4874"/>
    <property type="match status" value="1"/>
</dbReference>
<evidence type="ECO:0000259" key="2">
    <source>
        <dbReference type="Pfam" id="PF16173"/>
    </source>
</evidence>
<name>A0AAD9KVJ3_RIDPI</name>
<sequence>MSVHRYTQLTYTESNEHLENPNRGFVLQNSGKALSFSPLTVEDLNEYREEYGLTVHWRQYVLDRFRKRGLTTSFMKKIRADMEVVRSAKFTIVLRFMYTDAMPRNKKAPYGDATKDWMIDHIDQLTPIFTDYEDVIDVVQAGFIGVWGEWYYTTHFGDPAVYDPLTLQQWKDRGEVLEALLNSIPNSISVQVRTPKFKRMIFDTVATTEEEMKKHGNKSRIGHHNDCFLASSTDFGTYDDKSVEYPYMQADTKYTVMGGETCALSADAPKSRYKCPTATKELRELHFSYLNQDYHEDVINSWKKDGCFDDIHRHLGYRLVLKKAILPNRLYQGGKFCFYLQLMNMGYAAPIKQKTVNIMLRDKTSGDLYSVGLKYDLKTWVPGNAIIVHNAVYVPKDLPTGAYEMLLAIKDAVSPDSSDYNILLANTNGVPERKKGLNNLKHDVTVGDNTEAGSSSCPQLKWADPQSESVYNRVHVM</sequence>